<dbReference type="KEGG" id="pfy:PFICI_11198"/>
<dbReference type="GO" id="GO:0006865">
    <property type="term" value="P:amino acid transport"/>
    <property type="evidence" value="ECO:0007669"/>
    <property type="project" value="InterPro"/>
</dbReference>
<keyword evidence="5 6" id="KW-0472">Membrane</keyword>
<protein>
    <recommendedName>
        <fullName evidence="9">Amino acid permease/ SLC12A domain-containing protein</fullName>
    </recommendedName>
</protein>
<evidence type="ECO:0000256" key="4">
    <source>
        <dbReference type="ARBA" id="ARBA00022989"/>
    </source>
</evidence>
<organism evidence="7 8">
    <name type="scientific">Pestalotiopsis fici (strain W106-1 / CGMCC3.15140)</name>
    <dbReference type="NCBI Taxonomy" id="1229662"/>
    <lineage>
        <taxon>Eukaryota</taxon>
        <taxon>Fungi</taxon>
        <taxon>Dikarya</taxon>
        <taxon>Ascomycota</taxon>
        <taxon>Pezizomycotina</taxon>
        <taxon>Sordariomycetes</taxon>
        <taxon>Xylariomycetidae</taxon>
        <taxon>Amphisphaeriales</taxon>
        <taxon>Sporocadaceae</taxon>
        <taxon>Pestalotiopsis</taxon>
    </lineage>
</organism>
<keyword evidence="8" id="KW-1185">Reference proteome</keyword>
<dbReference type="PANTHER" id="PTHR45649:SF14">
    <property type="entry name" value="GABA PERMEASE"/>
    <property type="match status" value="1"/>
</dbReference>
<evidence type="ECO:0000313" key="8">
    <source>
        <dbReference type="Proteomes" id="UP000030651"/>
    </source>
</evidence>
<accession>W3WU58</accession>
<dbReference type="PROSITE" id="PS00218">
    <property type="entry name" value="AMINO_ACID_PERMEASE_1"/>
    <property type="match status" value="1"/>
</dbReference>
<evidence type="ECO:0000256" key="1">
    <source>
        <dbReference type="ARBA" id="ARBA00004141"/>
    </source>
</evidence>
<evidence type="ECO:0000256" key="3">
    <source>
        <dbReference type="ARBA" id="ARBA00022692"/>
    </source>
</evidence>
<keyword evidence="3 6" id="KW-0812">Transmembrane</keyword>
<name>W3WU58_PESFW</name>
<evidence type="ECO:0000256" key="6">
    <source>
        <dbReference type="SAM" id="Phobius"/>
    </source>
</evidence>
<dbReference type="InParanoid" id="W3WU58"/>
<evidence type="ECO:0000256" key="5">
    <source>
        <dbReference type="ARBA" id="ARBA00023136"/>
    </source>
</evidence>
<evidence type="ECO:0000313" key="7">
    <source>
        <dbReference type="EMBL" id="ETS77324.1"/>
    </source>
</evidence>
<dbReference type="OrthoDB" id="3257095at2759"/>
<dbReference type="EMBL" id="KI912116">
    <property type="protein sequence ID" value="ETS77324.1"/>
    <property type="molecule type" value="Genomic_DNA"/>
</dbReference>
<evidence type="ECO:0000256" key="2">
    <source>
        <dbReference type="ARBA" id="ARBA00022448"/>
    </source>
</evidence>
<dbReference type="Proteomes" id="UP000030651">
    <property type="component" value="Unassembled WGS sequence"/>
</dbReference>
<dbReference type="STRING" id="1229662.W3WU58"/>
<proteinExistence type="predicted"/>
<reference evidence="8" key="1">
    <citation type="journal article" date="2015" name="BMC Genomics">
        <title>Genomic and transcriptomic analysis of the endophytic fungus Pestalotiopsis fici reveals its lifestyle and high potential for synthesis of natural products.</title>
        <authorList>
            <person name="Wang X."/>
            <person name="Zhang X."/>
            <person name="Liu L."/>
            <person name="Xiang M."/>
            <person name="Wang W."/>
            <person name="Sun X."/>
            <person name="Che Y."/>
            <person name="Guo L."/>
            <person name="Liu G."/>
            <person name="Guo L."/>
            <person name="Wang C."/>
            <person name="Yin W.B."/>
            <person name="Stadler M."/>
            <person name="Zhang X."/>
            <person name="Liu X."/>
        </authorList>
    </citation>
    <scope>NUCLEOTIDE SEQUENCE [LARGE SCALE GENOMIC DNA]</scope>
    <source>
        <strain evidence="8">W106-1 / CGMCC3.15140</strain>
    </source>
</reference>
<comment type="subcellular location">
    <subcellularLocation>
        <location evidence="1">Membrane</location>
        <topology evidence="1">Multi-pass membrane protein</topology>
    </subcellularLocation>
</comment>
<dbReference type="Pfam" id="PF13520">
    <property type="entry name" value="AA_permease_2"/>
    <property type="match status" value="1"/>
</dbReference>
<dbReference type="eggNOG" id="KOG1289">
    <property type="taxonomic scope" value="Eukaryota"/>
</dbReference>
<keyword evidence="4 6" id="KW-1133">Transmembrane helix</keyword>
<dbReference type="HOGENOM" id="CLU_2062304_0_0_1"/>
<sequence>MRDHINKRPGENDHDERRLAELGHAPAFKRQFSRGTMLGLSFAILNSWTALATALSVALPSGGPVAVVWGLVAAGFCNLALAASLAEFLSAYPTAGGQYHWVAVVAPRPLQRGLSWVTG</sequence>
<dbReference type="InterPro" id="IPR002293">
    <property type="entry name" value="AA/rel_permease1"/>
</dbReference>
<gene>
    <name evidence="7" type="ORF">PFICI_11198</name>
</gene>
<dbReference type="InterPro" id="IPR004840">
    <property type="entry name" value="Amino_acid_permease_CS"/>
</dbReference>
<dbReference type="GO" id="GO:0022857">
    <property type="term" value="F:transmembrane transporter activity"/>
    <property type="evidence" value="ECO:0007669"/>
    <property type="project" value="InterPro"/>
</dbReference>
<dbReference type="GO" id="GO:0016020">
    <property type="term" value="C:membrane"/>
    <property type="evidence" value="ECO:0007669"/>
    <property type="project" value="UniProtKB-SubCell"/>
</dbReference>
<evidence type="ECO:0008006" key="9">
    <source>
        <dbReference type="Google" id="ProtNLM"/>
    </source>
</evidence>
<dbReference type="PANTHER" id="PTHR45649">
    <property type="entry name" value="AMINO-ACID PERMEASE BAT1"/>
    <property type="match status" value="1"/>
</dbReference>
<dbReference type="Gene3D" id="1.20.1740.10">
    <property type="entry name" value="Amino acid/polyamine transporter I"/>
    <property type="match status" value="1"/>
</dbReference>
<dbReference type="RefSeq" id="XP_007837970.1">
    <property type="nucleotide sequence ID" value="XM_007839779.1"/>
</dbReference>
<dbReference type="GeneID" id="19276211"/>
<dbReference type="OMA" id="WPIVSLM"/>
<dbReference type="AlphaFoldDB" id="W3WU58"/>
<feature type="transmembrane region" description="Helical" evidence="6">
    <location>
        <begin position="38"/>
        <end position="59"/>
    </location>
</feature>
<keyword evidence="2" id="KW-0813">Transport</keyword>
<feature type="transmembrane region" description="Helical" evidence="6">
    <location>
        <begin position="65"/>
        <end position="86"/>
    </location>
</feature>